<dbReference type="SUPFAM" id="SSF53335">
    <property type="entry name" value="S-adenosyl-L-methionine-dependent methyltransferases"/>
    <property type="match status" value="1"/>
</dbReference>
<evidence type="ECO:0000256" key="2">
    <source>
        <dbReference type="ARBA" id="ARBA00022679"/>
    </source>
</evidence>
<keyword evidence="6" id="KW-1185">Reference proteome</keyword>
<reference evidence="5" key="1">
    <citation type="journal article" date="2014" name="Int. J. Syst. Evol. Microbiol.">
        <title>Complete genome sequence of Corynebacterium casei LMG S-19264T (=DSM 44701T), isolated from a smear-ripened cheese.</title>
        <authorList>
            <consortium name="US DOE Joint Genome Institute (JGI-PGF)"/>
            <person name="Walter F."/>
            <person name="Albersmeier A."/>
            <person name="Kalinowski J."/>
            <person name="Ruckert C."/>
        </authorList>
    </citation>
    <scope>NUCLEOTIDE SEQUENCE</scope>
    <source>
        <strain evidence="5">CGMCC 1.15388</strain>
    </source>
</reference>
<dbReference type="EMBL" id="BMIS01000016">
    <property type="protein sequence ID" value="GGE77784.1"/>
    <property type="molecule type" value="Genomic_DNA"/>
</dbReference>
<dbReference type="GO" id="GO:0032259">
    <property type="term" value="P:methylation"/>
    <property type="evidence" value="ECO:0007669"/>
    <property type="project" value="UniProtKB-KW"/>
</dbReference>
<accession>A0A917AUZ1</accession>
<reference evidence="5" key="2">
    <citation type="submission" date="2020-09" db="EMBL/GenBank/DDBJ databases">
        <authorList>
            <person name="Sun Q."/>
            <person name="Zhou Y."/>
        </authorList>
    </citation>
    <scope>NUCLEOTIDE SEQUENCE</scope>
    <source>
        <strain evidence="5">CGMCC 1.15388</strain>
    </source>
</reference>
<dbReference type="Proteomes" id="UP000633136">
    <property type="component" value="Unassembled WGS sequence"/>
</dbReference>
<dbReference type="CDD" id="cd02440">
    <property type="entry name" value="AdoMet_MTases"/>
    <property type="match status" value="1"/>
</dbReference>
<dbReference type="Gene3D" id="3.40.50.150">
    <property type="entry name" value="Vaccinia Virus protein VP39"/>
    <property type="match status" value="1"/>
</dbReference>
<dbReference type="AlphaFoldDB" id="A0A917AUZ1"/>
<comment type="caution">
    <text evidence="5">The sequence shown here is derived from an EMBL/GenBank/DDBJ whole genome shotgun (WGS) entry which is preliminary data.</text>
</comment>
<keyword evidence="2" id="KW-0808">Transferase</keyword>
<proteinExistence type="predicted"/>
<gene>
    <name evidence="5" type="ORF">GCM10011401_26330</name>
</gene>
<evidence type="ECO:0000313" key="6">
    <source>
        <dbReference type="Proteomes" id="UP000633136"/>
    </source>
</evidence>
<keyword evidence="3" id="KW-0949">S-adenosyl-L-methionine</keyword>
<name>A0A917AUZ1_9MICC</name>
<sequence>MSRGFSAEFWDQTWRGGHGGSAMKAMPPHPRVLSETADLKPGTALDVGCGAGTEALALAQAGWEATGVDISEQALEHAAQRAQAAGLDQQVRWQVADAVTWEPEQRYDLVLSCYAHAPIPQEDLYARLADWVAPGGRLLLIGHLHHHADRPEEASTTPEQAAAGFGAADWEIITTKEEIRIVQKPDGAGVVLRDVILHLLRR</sequence>
<dbReference type="InterPro" id="IPR029063">
    <property type="entry name" value="SAM-dependent_MTases_sf"/>
</dbReference>
<dbReference type="PANTHER" id="PTHR43464">
    <property type="entry name" value="METHYLTRANSFERASE"/>
    <property type="match status" value="1"/>
</dbReference>
<dbReference type="PANTHER" id="PTHR43464:SF19">
    <property type="entry name" value="UBIQUINONE BIOSYNTHESIS O-METHYLTRANSFERASE, MITOCHONDRIAL"/>
    <property type="match status" value="1"/>
</dbReference>
<evidence type="ECO:0000256" key="1">
    <source>
        <dbReference type="ARBA" id="ARBA00022603"/>
    </source>
</evidence>
<evidence type="ECO:0000259" key="4">
    <source>
        <dbReference type="Pfam" id="PF13649"/>
    </source>
</evidence>
<dbReference type="InterPro" id="IPR041698">
    <property type="entry name" value="Methyltransf_25"/>
</dbReference>
<keyword evidence="1 5" id="KW-0489">Methyltransferase</keyword>
<dbReference type="GO" id="GO:0008168">
    <property type="term" value="F:methyltransferase activity"/>
    <property type="evidence" value="ECO:0007669"/>
    <property type="project" value="UniProtKB-KW"/>
</dbReference>
<dbReference type="Pfam" id="PF13649">
    <property type="entry name" value="Methyltransf_25"/>
    <property type="match status" value="1"/>
</dbReference>
<protein>
    <submittedName>
        <fullName evidence="5">Methyltransferase</fullName>
    </submittedName>
</protein>
<evidence type="ECO:0000313" key="5">
    <source>
        <dbReference type="EMBL" id="GGE77784.1"/>
    </source>
</evidence>
<evidence type="ECO:0000256" key="3">
    <source>
        <dbReference type="ARBA" id="ARBA00022691"/>
    </source>
</evidence>
<organism evidence="5 6">
    <name type="scientific">Nesterenkonia cremea</name>
    <dbReference type="NCBI Taxonomy" id="1882340"/>
    <lineage>
        <taxon>Bacteria</taxon>
        <taxon>Bacillati</taxon>
        <taxon>Actinomycetota</taxon>
        <taxon>Actinomycetes</taxon>
        <taxon>Micrococcales</taxon>
        <taxon>Micrococcaceae</taxon>
        <taxon>Nesterenkonia</taxon>
    </lineage>
</organism>
<dbReference type="RefSeq" id="WP_188686630.1">
    <property type="nucleotide sequence ID" value="NZ_BMIS01000016.1"/>
</dbReference>
<feature type="domain" description="Methyltransferase" evidence="4">
    <location>
        <begin position="45"/>
        <end position="136"/>
    </location>
</feature>